<evidence type="ECO:0008006" key="3">
    <source>
        <dbReference type="Google" id="ProtNLM"/>
    </source>
</evidence>
<protein>
    <recommendedName>
        <fullName evidence="3">C2H2-type domain-containing protein</fullName>
    </recommendedName>
</protein>
<sequence>MTKHDLQLHFSLHKEMSGNKCKVCGECFTLKREHLKHDLKHNKRLRNKCEVCDKGFTCRGYLKKHYCFNPFWGHGIPHLPLLQLLVKINIYYHANFLFLCLSFIIFFSHVSICVSSHSLQISFFSLLDDQQFALGDMTRSDCKEMDPPSVGAKEFTISNHSADGSSAPTHYILQAFNKEMSRT</sequence>
<accession>A0A7R9EU10</accession>
<dbReference type="SUPFAM" id="SSF57667">
    <property type="entry name" value="beta-beta-alpha zinc fingers"/>
    <property type="match status" value="1"/>
</dbReference>
<dbReference type="Gene3D" id="3.30.160.60">
    <property type="entry name" value="Classic Zinc Finger"/>
    <property type="match status" value="1"/>
</dbReference>
<feature type="transmembrane region" description="Helical" evidence="1">
    <location>
        <begin position="90"/>
        <end position="114"/>
    </location>
</feature>
<keyword evidence="1" id="KW-0812">Transmembrane</keyword>
<gene>
    <name evidence="2" type="ORF">TBIB3V08_LOCUS3774</name>
</gene>
<keyword evidence="1" id="KW-1133">Transmembrane helix</keyword>
<evidence type="ECO:0000313" key="2">
    <source>
        <dbReference type="EMBL" id="CAD7441303.1"/>
    </source>
</evidence>
<dbReference type="AlphaFoldDB" id="A0A7R9EU10"/>
<dbReference type="InterPro" id="IPR036236">
    <property type="entry name" value="Znf_C2H2_sf"/>
</dbReference>
<organism evidence="2">
    <name type="scientific">Timema bartmani</name>
    <dbReference type="NCBI Taxonomy" id="61472"/>
    <lineage>
        <taxon>Eukaryota</taxon>
        <taxon>Metazoa</taxon>
        <taxon>Ecdysozoa</taxon>
        <taxon>Arthropoda</taxon>
        <taxon>Hexapoda</taxon>
        <taxon>Insecta</taxon>
        <taxon>Pterygota</taxon>
        <taxon>Neoptera</taxon>
        <taxon>Polyneoptera</taxon>
        <taxon>Phasmatodea</taxon>
        <taxon>Timematodea</taxon>
        <taxon>Timematoidea</taxon>
        <taxon>Timematidae</taxon>
        <taxon>Timema</taxon>
    </lineage>
</organism>
<reference evidence="2" key="1">
    <citation type="submission" date="2020-11" db="EMBL/GenBank/DDBJ databases">
        <authorList>
            <person name="Tran Van P."/>
        </authorList>
    </citation>
    <scope>NUCLEOTIDE SEQUENCE</scope>
</reference>
<proteinExistence type="predicted"/>
<name>A0A7R9EU10_9NEOP</name>
<keyword evidence="1" id="KW-0472">Membrane</keyword>
<evidence type="ECO:0000256" key="1">
    <source>
        <dbReference type="SAM" id="Phobius"/>
    </source>
</evidence>
<dbReference type="EMBL" id="OD565275">
    <property type="protein sequence ID" value="CAD7441303.1"/>
    <property type="molecule type" value="Genomic_DNA"/>
</dbReference>